<evidence type="ECO:0000313" key="1">
    <source>
        <dbReference type="EMBL" id="KKL26869.1"/>
    </source>
</evidence>
<proteinExistence type="predicted"/>
<feature type="non-terminal residue" evidence="1">
    <location>
        <position position="50"/>
    </location>
</feature>
<name>A0A0F9BYA9_9ZZZZ</name>
<dbReference type="EMBL" id="LAZR01035681">
    <property type="protein sequence ID" value="KKL26869.1"/>
    <property type="molecule type" value="Genomic_DNA"/>
</dbReference>
<comment type="caution">
    <text evidence="1">The sequence shown here is derived from an EMBL/GenBank/DDBJ whole genome shotgun (WGS) entry which is preliminary data.</text>
</comment>
<accession>A0A0F9BYA9</accession>
<organism evidence="1">
    <name type="scientific">marine sediment metagenome</name>
    <dbReference type="NCBI Taxonomy" id="412755"/>
    <lineage>
        <taxon>unclassified sequences</taxon>
        <taxon>metagenomes</taxon>
        <taxon>ecological metagenomes</taxon>
    </lineage>
</organism>
<gene>
    <name evidence="1" type="ORF">LCGC14_2390940</name>
</gene>
<protein>
    <submittedName>
        <fullName evidence="1">Uncharacterized protein</fullName>
    </submittedName>
</protein>
<dbReference type="AlphaFoldDB" id="A0A0F9BYA9"/>
<reference evidence="1" key="1">
    <citation type="journal article" date="2015" name="Nature">
        <title>Complex archaea that bridge the gap between prokaryotes and eukaryotes.</title>
        <authorList>
            <person name="Spang A."/>
            <person name="Saw J.H."/>
            <person name="Jorgensen S.L."/>
            <person name="Zaremba-Niedzwiedzka K."/>
            <person name="Martijn J."/>
            <person name="Lind A.E."/>
            <person name="van Eijk R."/>
            <person name="Schleper C."/>
            <person name="Guy L."/>
            <person name="Ettema T.J."/>
        </authorList>
    </citation>
    <scope>NUCLEOTIDE SEQUENCE</scope>
</reference>
<sequence length="50" mass="5727">MSINLPRPTGRGVRDLHSKLIDDWSASLAKDYAMRDLIFQKNKVELLPES</sequence>